<feature type="transmembrane region" description="Helical" evidence="2">
    <location>
        <begin position="24"/>
        <end position="48"/>
    </location>
</feature>
<comment type="caution">
    <text evidence="3">The sequence shown here is derived from an EMBL/GenBank/DDBJ whole genome shotgun (WGS) entry which is preliminary data.</text>
</comment>
<dbReference type="EMBL" id="WHZV01000005">
    <property type="protein sequence ID" value="NEG55526.1"/>
    <property type="molecule type" value="Genomic_DNA"/>
</dbReference>
<accession>A0A6L9SSF9</accession>
<reference evidence="3 4" key="1">
    <citation type="submission" date="2019-10" db="EMBL/GenBank/DDBJ databases">
        <title>Bifidobacterium from non-human primates.</title>
        <authorList>
            <person name="Modesto M."/>
        </authorList>
    </citation>
    <scope>NUCLEOTIDE SEQUENCE [LARGE SCALE GENOMIC DNA]</scope>
    <source>
        <strain evidence="3 4">SMA15</strain>
    </source>
</reference>
<feature type="compositionally biased region" description="Basic and acidic residues" evidence="1">
    <location>
        <begin position="1"/>
        <end position="15"/>
    </location>
</feature>
<evidence type="ECO:0000313" key="4">
    <source>
        <dbReference type="Proteomes" id="UP000483293"/>
    </source>
</evidence>
<dbReference type="Proteomes" id="UP000483293">
    <property type="component" value="Unassembled WGS sequence"/>
</dbReference>
<organism evidence="3 4">
    <name type="scientific">Bifidobacterium platyrrhinorum</name>
    <dbReference type="NCBI Taxonomy" id="2661628"/>
    <lineage>
        <taxon>Bacteria</taxon>
        <taxon>Bacillati</taxon>
        <taxon>Actinomycetota</taxon>
        <taxon>Actinomycetes</taxon>
        <taxon>Bifidobacteriales</taxon>
        <taxon>Bifidobacteriaceae</taxon>
        <taxon>Bifidobacterium</taxon>
    </lineage>
</organism>
<proteinExistence type="predicted"/>
<feature type="region of interest" description="Disordered" evidence="1">
    <location>
        <begin position="1"/>
        <end position="20"/>
    </location>
</feature>
<protein>
    <submittedName>
        <fullName evidence="3">Uncharacterized protein</fullName>
    </submittedName>
</protein>
<evidence type="ECO:0000256" key="1">
    <source>
        <dbReference type="SAM" id="MobiDB-lite"/>
    </source>
</evidence>
<gene>
    <name evidence="3" type="ORF">GFD21_07100</name>
</gene>
<keyword evidence="4" id="KW-1185">Reference proteome</keyword>
<evidence type="ECO:0000256" key="2">
    <source>
        <dbReference type="SAM" id="Phobius"/>
    </source>
</evidence>
<evidence type="ECO:0000313" key="3">
    <source>
        <dbReference type="EMBL" id="NEG55526.1"/>
    </source>
</evidence>
<keyword evidence="2" id="KW-1133">Transmembrane helix</keyword>
<keyword evidence="2" id="KW-0812">Transmembrane</keyword>
<dbReference type="AlphaFoldDB" id="A0A6L9SSF9"/>
<keyword evidence="2" id="KW-0472">Membrane</keyword>
<sequence length="239" mass="26007">MRDGAAARDKNDGRSRTGGGKRRAVRTVVVLLAFIAACAAAYGGAYAIGRATADPRDTAAYHELARQVGDAKRSADSNRDTSKKLVSELKDLRRQEEQARRSNRSDEDAYRRYVPDDAAADGTLAMESFDVGQGITPGDPFMRPRIVLRNRTGHVVTDITVEYVIVGDDGAVLEDDVTEGASNIRVYPGRAVAVDDLTLTDGHDGALLKPVKYRYRTAQADSSYTEKEFPADMPTKVIP</sequence>
<name>A0A6L9SSF9_9BIFI</name>
<feature type="region of interest" description="Disordered" evidence="1">
    <location>
        <begin position="67"/>
        <end position="112"/>
    </location>
</feature>